<accession>B7IYQ0</accession>
<dbReference type="HOGENOM" id="CLU_1773604_0_0_9"/>
<dbReference type="EMBL" id="CP001187">
    <property type="protein sequence ID" value="ACK98699.1"/>
    <property type="molecule type" value="Genomic_DNA"/>
</dbReference>
<keyword evidence="1" id="KW-0472">Membrane</keyword>
<feature type="transmembrane region" description="Helical" evidence="1">
    <location>
        <begin position="53"/>
        <end position="72"/>
    </location>
</feature>
<dbReference type="RefSeq" id="WP_000216289.1">
    <property type="nucleotide sequence ID" value="NC_011775.1"/>
</dbReference>
<feature type="transmembrane region" description="Helical" evidence="1">
    <location>
        <begin position="30"/>
        <end position="47"/>
    </location>
</feature>
<proteinExistence type="predicted"/>
<dbReference type="Proteomes" id="UP000006744">
    <property type="component" value="Plasmid pG9842_209"/>
</dbReference>
<keyword evidence="1" id="KW-0812">Transmembrane</keyword>
<keyword evidence="1" id="KW-1133">Transmembrane helix</keyword>
<organism evidence="2 3">
    <name type="scientific">Bacillus cereus (strain G9842)</name>
    <dbReference type="NCBI Taxonomy" id="405531"/>
    <lineage>
        <taxon>Bacteria</taxon>
        <taxon>Bacillati</taxon>
        <taxon>Bacillota</taxon>
        <taxon>Bacilli</taxon>
        <taxon>Bacillales</taxon>
        <taxon>Bacillaceae</taxon>
        <taxon>Bacillus</taxon>
        <taxon>Bacillus cereus group</taxon>
    </lineage>
</organism>
<keyword evidence="2" id="KW-0614">Plasmid</keyword>
<evidence type="ECO:0000256" key="1">
    <source>
        <dbReference type="SAM" id="Phobius"/>
    </source>
</evidence>
<name>B7IYQ0_BACC2</name>
<reference evidence="2 3" key="1">
    <citation type="submission" date="2008-10" db="EMBL/GenBank/DDBJ databases">
        <title>Genome sequence of Bacillus cereus G9842.</title>
        <authorList>
            <person name="Dodson R.J."/>
            <person name="Durkin A.S."/>
            <person name="Rosovitz M.J."/>
            <person name="Rasko D.A."/>
            <person name="Hoffmaster A."/>
            <person name="Ravel J."/>
            <person name="Sutton G."/>
        </authorList>
    </citation>
    <scope>NUCLEOTIDE SEQUENCE [LARGE SCALE GENOMIC DNA]</scope>
    <source>
        <strain evidence="2 3">G9842</strain>
        <plasmid evidence="2 3">pG9842_209</plasmid>
    </source>
</reference>
<gene>
    <name evidence="2" type="ordered locus">BCG9842_0224</name>
</gene>
<dbReference type="KEGG" id="bcg:BCG9842_0224"/>
<protein>
    <submittedName>
        <fullName evidence="2">Uncharacterized protein</fullName>
    </submittedName>
</protein>
<dbReference type="AlphaFoldDB" id="B7IYQ0"/>
<evidence type="ECO:0000313" key="2">
    <source>
        <dbReference type="EMBL" id="ACK98699.1"/>
    </source>
</evidence>
<evidence type="ECO:0000313" key="3">
    <source>
        <dbReference type="Proteomes" id="UP000006744"/>
    </source>
</evidence>
<sequence length="146" mass="17321">MTVKEEFKHQEQVDLLLDKQIKYGKKVKKTMAVLLIILLVAILTVLLNIQNLYVDVLLILIASILFFIALYFRKKNVYYHITVMELITKKEIESIKESKYLTNGRKERYLTDFYNAKDTEKAVIFLRAMVEAKQNEELWKEETENI</sequence>
<geneLocation type="plasmid" evidence="2 3">
    <name>pG9842_209</name>
</geneLocation>